<evidence type="ECO:0000259" key="1">
    <source>
        <dbReference type="PROSITE" id="PS50181"/>
    </source>
</evidence>
<evidence type="ECO:0000313" key="3">
    <source>
        <dbReference type="Proteomes" id="UP000002058"/>
    </source>
</evidence>
<dbReference type="VEuPathDB" id="FungiDB:UREG_06990"/>
<feature type="domain" description="F-box" evidence="1">
    <location>
        <begin position="1"/>
        <end position="44"/>
    </location>
</feature>
<dbReference type="OMA" id="LLWRHHC"/>
<dbReference type="OrthoDB" id="28868at2759"/>
<reference evidence="3" key="1">
    <citation type="journal article" date="2009" name="Genome Res.">
        <title>Comparative genomic analyses of the human fungal pathogens Coccidioides and their relatives.</title>
        <authorList>
            <person name="Sharpton T.J."/>
            <person name="Stajich J.E."/>
            <person name="Rounsley S.D."/>
            <person name="Gardner M.J."/>
            <person name="Wortman J.R."/>
            <person name="Jordar V.S."/>
            <person name="Maiti R."/>
            <person name="Kodira C.D."/>
            <person name="Neafsey D.E."/>
            <person name="Zeng Q."/>
            <person name="Hung C.-Y."/>
            <person name="McMahan C."/>
            <person name="Muszewska A."/>
            <person name="Grynberg M."/>
            <person name="Mandel M.A."/>
            <person name="Kellner E.M."/>
            <person name="Barker B.M."/>
            <person name="Galgiani J.N."/>
            <person name="Orbach M.J."/>
            <person name="Kirkland T.N."/>
            <person name="Cole G.T."/>
            <person name="Henn M.R."/>
            <person name="Birren B.W."/>
            <person name="Taylor J.W."/>
        </authorList>
    </citation>
    <scope>NUCLEOTIDE SEQUENCE [LARGE SCALE GENOMIC DNA]</scope>
    <source>
        <strain evidence="3">UAMH 1704</strain>
    </source>
</reference>
<sequence>MDDLPDEIVQCILAWTTPASTVALGQTSWRYWAITNSPLLWRLYCLNHFIYWGNCHRFQQKLNLPVSQVDWKGLYKRRHLVDIAVTDILESVLATQTGRIEKVHKIVSFGYDAKDTLMRHAQIGSDHEDYLARRNAILGCLHRTIAILEWSRLKKGEEVPLEIAIGAFDMFTLETGTGDLEDISYKLDNIVSVIKADCGTISELTPRQKAVKVAEYLRQKNLTGIDTRSEYYNVEHNFLGIALGLNAHPCGFPFHVHVILRPETGYDMDDKRLENGEPEAPMYMDPFRSAQEISIADLESQLNFLGALTLSHSTFLRESLTSEIVLRCGKNILNSVTQSPGFSDTSLDIASVEYAALWASVLFADSATMERPRTGPAQGLRHYLPSLMEHFATNFPFDVYLIDKFLVPLFSSLPEYDHLRESIHVMKTGDEIPKQIQRRGPDHSNVKYRVGQIFRHRRLGLLVEDKSARYVAEENIESVVDISQISPQFLKSLGRYFKRWDPRTRMFVSNIRDEYPDD</sequence>
<dbReference type="PROSITE" id="PS50181">
    <property type="entry name" value="FBOX"/>
    <property type="match status" value="1"/>
</dbReference>
<gene>
    <name evidence="2" type="ORF">UREG_06990</name>
</gene>
<accession>C4JWP8</accession>
<dbReference type="EMBL" id="CH476618">
    <property type="protein sequence ID" value="EEP82125.1"/>
    <property type="molecule type" value="Genomic_DNA"/>
</dbReference>
<dbReference type="InParanoid" id="C4JWP8"/>
<dbReference type="AlphaFoldDB" id="C4JWP8"/>
<dbReference type="InterPro" id="IPR036047">
    <property type="entry name" value="F-box-like_dom_sf"/>
</dbReference>
<dbReference type="SUPFAM" id="SSF141255">
    <property type="entry name" value="YccV-like"/>
    <property type="match status" value="1"/>
</dbReference>
<keyword evidence="3" id="KW-1185">Reference proteome</keyword>
<protein>
    <recommendedName>
        <fullName evidence="1">F-box domain-containing protein</fullName>
    </recommendedName>
</protein>
<dbReference type="RefSeq" id="XP_002584023.1">
    <property type="nucleotide sequence ID" value="XM_002583977.1"/>
</dbReference>
<name>C4JWP8_UNCRE</name>
<dbReference type="STRING" id="336963.C4JWP8"/>
<dbReference type="Gene3D" id="1.20.1280.50">
    <property type="match status" value="1"/>
</dbReference>
<evidence type="ECO:0000313" key="2">
    <source>
        <dbReference type="EMBL" id="EEP82125.1"/>
    </source>
</evidence>
<dbReference type="GeneID" id="8442530"/>
<dbReference type="SUPFAM" id="SSF81383">
    <property type="entry name" value="F-box domain"/>
    <property type="match status" value="1"/>
</dbReference>
<dbReference type="Proteomes" id="UP000002058">
    <property type="component" value="Unassembled WGS sequence"/>
</dbReference>
<proteinExistence type="predicted"/>
<dbReference type="GO" id="GO:0003677">
    <property type="term" value="F:DNA binding"/>
    <property type="evidence" value="ECO:0007669"/>
    <property type="project" value="InterPro"/>
</dbReference>
<dbReference type="KEGG" id="ure:UREG_06990"/>
<dbReference type="InterPro" id="IPR036623">
    <property type="entry name" value="Hemimethylated_DNA-bd_sf"/>
</dbReference>
<organism evidence="2 3">
    <name type="scientific">Uncinocarpus reesii (strain UAMH 1704)</name>
    <dbReference type="NCBI Taxonomy" id="336963"/>
    <lineage>
        <taxon>Eukaryota</taxon>
        <taxon>Fungi</taxon>
        <taxon>Dikarya</taxon>
        <taxon>Ascomycota</taxon>
        <taxon>Pezizomycotina</taxon>
        <taxon>Eurotiomycetes</taxon>
        <taxon>Eurotiomycetidae</taxon>
        <taxon>Onygenales</taxon>
        <taxon>Onygenaceae</taxon>
        <taxon>Uncinocarpus</taxon>
    </lineage>
</organism>
<dbReference type="Pfam" id="PF12937">
    <property type="entry name" value="F-box-like"/>
    <property type="match status" value="1"/>
</dbReference>
<dbReference type="InterPro" id="IPR001810">
    <property type="entry name" value="F-box_dom"/>
</dbReference>
<dbReference type="HOGENOM" id="CLU_020266_0_0_1"/>
<dbReference type="eggNOG" id="ENOG502QS7Z">
    <property type="taxonomic scope" value="Eukaryota"/>
</dbReference>